<evidence type="ECO:0000256" key="2">
    <source>
        <dbReference type="ARBA" id="ARBA00023125"/>
    </source>
</evidence>
<keyword evidence="1" id="KW-0805">Transcription regulation</keyword>
<dbReference type="SMART" id="SM00100">
    <property type="entry name" value="cNMP"/>
    <property type="match status" value="1"/>
</dbReference>
<evidence type="ECO:0000259" key="5">
    <source>
        <dbReference type="PROSITE" id="PS50042"/>
    </source>
</evidence>
<keyword evidence="3" id="KW-0010">Activator</keyword>
<dbReference type="InterPro" id="IPR000595">
    <property type="entry name" value="cNMP-bd_dom"/>
</dbReference>
<dbReference type="Pfam" id="PF13545">
    <property type="entry name" value="HTH_Crp_2"/>
    <property type="match status" value="1"/>
</dbReference>
<dbReference type="InterPro" id="IPR012318">
    <property type="entry name" value="HTH_CRP"/>
</dbReference>
<gene>
    <name evidence="7" type="ORF">ACFSCZ_05660</name>
</gene>
<dbReference type="SMART" id="SM00419">
    <property type="entry name" value="HTH_CRP"/>
    <property type="match status" value="1"/>
</dbReference>
<dbReference type="PROSITE" id="PS50042">
    <property type="entry name" value="CNMP_BINDING_3"/>
    <property type="match status" value="1"/>
</dbReference>
<dbReference type="Gene3D" id="2.60.120.10">
    <property type="entry name" value="Jelly Rolls"/>
    <property type="match status" value="1"/>
</dbReference>
<dbReference type="InterPro" id="IPR014710">
    <property type="entry name" value="RmlC-like_jellyroll"/>
</dbReference>
<name>A0ABW4KGT9_9BACI</name>
<proteinExistence type="predicted"/>
<evidence type="ECO:0000313" key="8">
    <source>
        <dbReference type="Proteomes" id="UP001597301"/>
    </source>
</evidence>
<dbReference type="InterPro" id="IPR036388">
    <property type="entry name" value="WH-like_DNA-bd_sf"/>
</dbReference>
<evidence type="ECO:0000256" key="1">
    <source>
        <dbReference type="ARBA" id="ARBA00023015"/>
    </source>
</evidence>
<keyword evidence="4" id="KW-0804">Transcription</keyword>
<keyword evidence="8" id="KW-1185">Reference proteome</keyword>
<dbReference type="RefSeq" id="WP_380772824.1">
    <property type="nucleotide sequence ID" value="NZ_JBHUEO010000011.1"/>
</dbReference>
<evidence type="ECO:0000313" key="7">
    <source>
        <dbReference type="EMBL" id="MFD1706242.1"/>
    </source>
</evidence>
<dbReference type="PROSITE" id="PS51063">
    <property type="entry name" value="HTH_CRP_2"/>
    <property type="match status" value="1"/>
</dbReference>
<dbReference type="PANTHER" id="PTHR24567:SF74">
    <property type="entry name" value="HTH-TYPE TRANSCRIPTIONAL REGULATOR ARCR"/>
    <property type="match status" value="1"/>
</dbReference>
<comment type="caution">
    <text evidence="7">The sequence shown here is derived from an EMBL/GenBank/DDBJ whole genome shotgun (WGS) entry which is preliminary data.</text>
</comment>
<dbReference type="InterPro" id="IPR018490">
    <property type="entry name" value="cNMP-bd_dom_sf"/>
</dbReference>
<dbReference type="PANTHER" id="PTHR24567">
    <property type="entry name" value="CRP FAMILY TRANSCRIPTIONAL REGULATORY PROTEIN"/>
    <property type="match status" value="1"/>
</dbReference>
<keyword evidence="2" id="KW-0238">DNA-binding</keyword>
<sequence>MSSLQQTVQNPWVNYLVYGKRLFFKEQSIIFNQGVLGEGFYYIEKGLVKILSKTANNTDRILNVAGHGQLIGEQVIDDLPYFSTAVCHKDSIVYFFSKQDYRKMIQHHPEVITLLAQSLIQKEKLLLNNINITHSDTEFQIAHFLISLTNASRTKIVDLTQQELSHYVGLTRITIYKVFKRWTKEGIIFLQNRKIHILDYDALKSKLSA</sequence>
<dbReference type="InterPro" id="IPR050397">
    <property type="entry name" value="Env_Response_Regulators"/>
</dbReference>
<dbReference type="SUPFAM" id="SSF51206">
    <property type="entry name" value="cAMP-binding domain-like"/>
    <property type="match status" value="1"/>
</dbReference>
<dbReference type="Gene3D" id="1.10.10.10">
    <property type="entry name" value="Winged helix-like DNA-binding domain superfamily/Winged helix DNA-binding domain"/>
    <property type="match status" value="1"/>
</dbReference>
<dbReference type="InterPro" id="IPR036390">
    <property type="entry name" value="WH_DNA-bd_sf"/>
</dbReference>
<protein>
    <submittedName>
        <fullName evidence="7">Crp/Fnr family transcriptional regulator</fullName>
    </submittedName>
</protein>
<evidence type="ECO:0000256" key="3">
    <source>
        <dbReference type="ARBA" id="ARBA00023159"/>
    </source>
</evidence>
<dbReference type="Proteomes" id="UP001597301">
    <property type="component" value="Unassembled WGS sequence"/>
</dbReference>
<evidence type="ECO:0000259" key="6">
    <source>
        <dbReference type="PROSITE" id="PS51063"/>
    </source>
</evidence>
<accession>A0ABW4KGT9</accession>
<feature type="domain" description="HTH crp-type" evidence="6">
    <location>
        <begin position="135"/>
        <end position="201"/>
    </location>
</feature>
<reference evidence="8" key="1">
    <citation type="journal article" date="2019" name="Int. J. Syst. Evol. Microbiol.">
        <title>The Global Catalogue of Microorganisms (GCM) 10K type strain sequencing project: providing services to taxonomists for standard genome sequencing and annotation.</title>
        <authorList>
            <consortium name="The Broad Institute Genomics Platform"/>
            <consortium name="The Broad Institute Genome Sequencing Center for Infectious Disease"/>
            <person name="Wu L."/>
            <person name="Ma J."/>
        </authorList>
    </citation>
    <scope>NUCLEOTIDE SEQUENCE [LARGE SCALE GENOMIC DNA]</scope>
    <source>
        <strain evidence="8">CGMCC 1.12295</strain>
    </source>
</reference>
<feature type="domain" description="Cyclic nucleotide-binding" evidence="5">
    <location>
        <begin position="24"/>
        <end position="122"/>
    </location>
</feature>
<dbReference type="CDD" id="cd00038">
    <property type="entry name" value="CAP_ED"/>
    <property type="match status" value="1"/>
</dbReference>
<dbReference type="SUPFAM" id="SSF46785">
    <property type="entry name" value="Winged helix' DNA-binding domain"/>
    <property type="match status" value="1"/>
</dbReference>
<evidence type="ECO:0000256" key="4">
    <source>
        <dbReference type="ARBA" id="ARBA00023163"/>
    </source>
</evidence>
<dbReference type="EMBL" id="JBHUEO010000011">
    <property type="protein sequence ID" value="MFD1706242.1"/>
    <property type="molecule type" value="Genomic_DNA"/>
</dbReference>
<organism evidence="7 8">
    <name type="scientific">Siminovitchia sediminis</name>
    <dbReference type="NCBI Taxonomy" id="1274353"/>
    <lineage>
        <taxon>Bacteria</taxon>
        <taxon>Bacillati</taxon>
        <taxon>Bacillota</taxon>
        <taxon>Bacilli</taxon>
        <taxon>Bacillales</taxon>
        <taxon>Bacillaceae</taxon>
        <taxon>Siminovitchia</taxon>
    </lineage>
</organism>
<dbReference type="Pfam" id="PF00027">
    <property type="entry name" value="cNMP_binding"/>
    <property type="match status" value="1"/>
</dbReference>